<evidence type="ECO:0000259" key="1">
    <source>
        <dbReference type="Pfam" id="PF04248"/>
    </source>
</evidence>
<evidence type="ECO:0000313" key="3">
    <source>
        <dbReference type="Proteomes" id="UP000034291"/>
    </source>
</evidence>
<dbReference type="Gene3D" id="2.170.150.40">
    <property type="entry name" value="Domain of unknown function (DUF427)"/>
    <property type="match status" value="1"/>
</dbReference>
<evidence type="ECO:0000313" key="2">
    <source>
        <dbReference type="EMBL" id="KKK22947.1"/>
    </source>
</evidence>
<dbReference type="PANTHER" id="PTHR34310:SF5">
    <property type="entry name" value="DUF427 DOMAIN PROTEIN (AFU_ORTHOLOGUE AFUA_3G02220)"/>
    <property type="match status" value="1"/>
</dbReference>
<gene>
    <name evidence="2" type="ORF">ARAM_005032</name>
</gene>
<dbReference type="InterPro" id="IPR038694">
    <property type="entry name" value="DUF427_sf"/>
</dbReference>
<organism evidence="2 3">
    <name type="scientific">Aspergillus rambellii</name>
    <dbReference type="NCBI Taxonomy" id="308745"/>
    <lineage>
        <taxon>Eukaryota</taxon>
        <taxon>Fungi</taxon>
        <taxon>Dikarya</taxon>
        <taxon>Ascomycota</taxon>
        <taxon>Pezizomycotina</taxon>
        <taxon>Eurotiomycetes</taxon>
        <taxon>Eurotiomycetidae</taxon>
        <taxon>Eurotiales</taxon>
        <taxon>Aspergillaceae</taxon>
        <taxon>Aspergillus</taxon>
        <taxon>Aspergillus subgen. Nidulantes</taxon>
    </lineage>
</organism>
<dbReference type="Proteomes" id="UP000034291">
    <property type="component" value="Unassembled WGS sequence"/>
</dbReference>
<reference evidence="2 3" key="1">
    <citation type="submission" date="2015-02" db="EMBL/GenBank/DDBJ databases">
        <title>Draft Genome Sequences of Two Closely-Related Aflatoxigenic Aspergillus Species Obtained from the Cote d'Ivoire.</title>
        <authorList>
            <person name="Moore G.G."/>
            <person name="Beltz S.B."/>
            <person name="Mack B.M."/>
        </authorList>
    </citation>
    <scope>NUCLEOTIDE SEQUENCE [LARGE SCALE GENOMIC DNA]</scope>
    <source>
        <strain evidence="2 3">SRRC1468</strain>
    </source>
</reference>
<protein>
    <recommendedName>
        <fullName evidence="1">DUF427 domain-containing protein</fullName>
    </recommendedName>
</protein>
<dbReference type="InterPro" id="IPR007361">
    <property type="entry name" value="DUF427"/>
</dbReference>
<accession>A0A0F8XH81</accession>
<feature type="domain" description="DUF427" evidence="1">
    <location>
        <begin position="6"/>
        <end position="91"/>
    </location>
</feature>
<name>A0A0F8XH81_9EURO</name>
<dbReference type="OrthoDB" id="18996at2759"/>
<dbReference type="PANTHER" id="PTHR34310">
    <property type="entry name" value="DUF427 DOMAIN PROTEIN (AFU_ORTHOLOGUE AFUA_3G02220)"/>
    <property type="match status" value="1"/>
</dbReference>
<comment type="caution">
    <text evidence="2">The sequence shown here is derived from an EMBL/GenBank/DDBJ whole genome shotgun (WGS) entry which is preliminary data.</text>
</comment>
<dbReference type="AlphaFoldDB" id="A0A0F8XH81"/>
<dbReference type="EMBL" id="JZBS01001391">
    <property type="protein sequence ID" value="KKK22947.1"/>
    <property type="molecule type" value="Genomic_DNA"/>
</dbReference>
<sequence length="99" mass="11351">MPRALAKVGNRVVAETESWETVEGNIYFPPAAIKDQSLLQPSGLSTFCPWKGHASYWHVAVDGEIIENAAWYYKEPYEKAKHIKDHIAFYRNKVDIVEE</sequence>
<keyword evidence="3" id="KW-1185">Reference proteome</keyword>
<proteinExistence type="predicted"/>
<dbReference type="Pfam" id="PF04248">
    <property type="entry name" value="NTP_transf_9"/>
    <property type="match status" value="1"/>
</dbReference>